<protein>
    <submittedName>
        <fullName evidence="3">SDR family oxidoreductase</fullName>
    </submittedName>
</protein>
<dbReference type="EMBL" id="CP045809">
    <property type="protein sequence ID" value="QHN34043.1"/>
    <property type="molecule type" value="Genomic_DNA"/>
</dbReference>
<comment type="similarity">
    <text evidence="1">Belongs to the short-chain dehydrogenases/reductases (SDR) family.</text>
</comment>
<dbReference type="PRINTS" id="PR00080">
    <property type="entry name" value="SDRFAMILY"/>
</dbReference>
<dbReference type="InterPro" id="IPR002347">
    <property type="entry name" value="SDR_fam"/>
</dbReference>
<keyword evidence="4" id="KW-1185">Reference proteome</keyword>
<dbReference type="SUPFAM" id="SSF51735">
    <property type="entry name" value="NAD(P)-binding Rossmann-fold domains"/>
    <property type="match status" value="1"/>
</dbReference>
<dbReference type="PANTHER" id="PTHR24321:SF14">
    <property type="entry name" value="SHORT-CHAIN TYPE DEHYDROGENASE_REDUCTASE BLR2146-RELATED"/>
    <property type="match status" value="1"/>
</dbReference>
<name>A0ABX6IE29_9ACTN</name>
<reference evidence="3" key="1">
    <citation type="journal article" date="2021" name="Nat. Microbiol.">
        <title>Cocultivation of an ultrasmall environmental parasitic bacterium with lytic ability against bacteria associated with wastewater foams.</title>
        <authorList>
            <person name="Batinovic S."/>
            <person name="Rose J.J.A."/>
            <person name="Ratcliffe J."/>
            <person name="Seviour R.J."/>
            <person name="Petrovski S."/>
        </authorList>
    </citation>
    <scope>NUCLEOTIDE SEQUENCE</scope>
    <source>
        <strain evidence="3">CON9</strain>
    </source>
</reference>
<evidence type="ECO:0000313" key="3">
    <source>
        <dbReference type="EMBL" id="QHN34043.1"/>
    </source>
</evidence>
<dbReference type="InterPro" id="IPR036291">
    <property type="entry name" value="NAD(P)-bd_dom_sf"/>
</dbReference>
<dbReference type="Pfam" id="PF13561">
    <property type="entry name" value="adh_short_C2"/>
    <property type="match status" value="1"/>
</dbReference>
<dbReference type="PROSITE" id="PS00061">
    <property type="entry name" value="ADH_SHORT"/>
    <property type="match status" value="1"/>
</dbReference>
<keyword evidence="2" id="KW-0560">Oxidoreductase</keyword>
<dbReference type="PANTHER" id="PTHR24321">
    <property type="entry name" value="DEHYDROGENASES, SHORT CHAIN"/>
    <property type="match status" value="1"/>
</dbReference>
<dbReference type="Gene3D" id="3.40.50.720">
    <property type="entry name" value="NAD(P)-binding Rossmann-like Domain"/>
    <property type="match status" value="1"/>
</dbReference>
<dbReference type="Proteomes" id="UP001059836">
    <property type="component" value="Chromosome"/>
</dbReference>
<accession>A0ABX6IE29</accession>
<proteinExistence type="inferred from homology"/>
<evidence type="ECO:0000256" key="2">
    <source>
        <dbReference type="ARBA" id="ARBA00023002"/>
    </source>
</evidence>
<dbReference type="CDD" id="cd05233">
    <property type="entry name" value="SDR_c"/>
    <property type="match status" value="1"/>
</dbReference>
<gene>
    <name evidence="3" type="ORF">GII31_03090</name>
</gene>
<organism evidence="3 4">
    <name type="scientific">Gordonia pseudamarae</name>
    <dbReference type="NCBI Taxonomy" id="2831662"/>
    <lineage>
        <taxon>Bacteria</taxon>
        <taxon>Bacillati</taxon>
        <taxon>Actinomycetota</taxon>
        <taxon>Actinomycetes</taxon>
        <taxon>Mycobacteriales</taxon>
        <taxon>Gordoniaceae</taxon>
        <taxon>Gordonia</taxon>
    </lineage>
</organism>
<evidence type="ECO:0000313" key="4">
    <source>
        <dbReference type="Proteomes" id="UP001059836"/>
    </source>
</evidence>
<evidence type="ECO:0000256" key="1">
    <source>
        <dbReference type="ARBA" id="ARBA00006484"/>
    </source>
</evidence>
<dbReference type="InterPro" id="IPR020904">
    <property type="entry name" value="Sc_DH/Rdtase_CS"/>
</dbReference>
<sequence length="279" mass="29554">MTSTAKSGPVVLITGGANGMGECEAKLFAERGYTVVIADRDGERTPLVTEEIKTAGGSAEGVVIDIRDEDAFSSLIARTARDYGSLDVLVNNAAALELCALDPAAADVTSETFMETLRSDLLPAFLGCKYSLPIMVEQGKGSIVNIASVTGEAGETTLTSYGVAKAGVIQLTRMVATQYSKKGVRCNAVSPAFVLTRNNLTWTPERMANIYRRAMLTPDAVHPEKVAETVFFLGSDAAEYITGETIRVDGGLMAGSPIAADYRDWNDGLGPLGDPYPEL</sequence>
<dbReference type="RefSeq" id="WP_260840284.1">
    <property type="nucleotide sequence ID" value="NZ_CP045809.1"/>
</dbReference>
<dbReference type="PRINTS" id="PR00081">
    <property type="entry name" value="GDHRDH"/>
</dbReference>